<evidence type="ECO:0000256" key="2">
    <source>
        <dbReference type="ARBA" id="ARBA00022448"/>
    </source>
</evidence>
<dbReference type="CDD" id="cd17346">
    <property type="entry name" value="MFS_DtpA_like"/>
    <property type="match status" value="1"/>
</dbReference>
<accession>A0A919RMV8</accession>
<evidence type="ECO:0000256" key="3">
    <source>
        <dbReference type="ARBA" id="ARBA00022475"/>
    </source>
</evidence>
<feature type="transmembrane region" description="Helical" evidence="7">
    <location>
        <begin position="63"/>
        <end position="86"/>
    </location>
</feature>
<dbReference type="Pfam" id="PF00854">
    <property type="entry name" value="PTR2"/>
    <property type="match status" value="1"/>
</dbReference>
<dbReference type="PANTHER" id="PTHR23517:SF15">
    <property type="entry name" value="PROTON-DEPENDENT OLIGOPEPTIDE FAMILY TRANSPORT PROTEIN"/>
    <property type="match status" value="1"/>
</dbReference>
<feature type="transmembrane region" description="Helical" evidence="7">
    <location>
        <begin position="121"/>
        <end position="145"/>
    </location>
</feature>
<gene>
    <name evidence="8" type="ORF">Ssi02_53120</name>
</gene>
<dbReference type="InterPro" id="IPR050171">
    <property type="entry name" value="MFS_Transporters"/>
</dbReference>
<keyword evidence="6 7" id="KW-0472">Membrane</keyword>
<feature type="transmembrane region" description="Helical" evidence="7">
    <location>
        <begin position="257"/>
        <end position="274"/>
    </location>
</feature>
<keyword evidence="4 7" id="KW-0812">Transmembrane</keyword>
<evidence type="ECO:0000313" key="9">
    <source>
        <dbReference type="Proteomes" id="UP000606172"/>
    </source>
</evidence>
<evidence type="ECO:0000256" key="5">
    <source>
        <dbReference type="ARBA" id="ARBA00022989"/>
    </source>
</evidence>
<dbReference type="AlphaFoldDB" id="A0A919RMV8"/>
<feature type="transmembrane region" description="Helical" evidence="7">
    <location>
        <begin position="393"/>
        <end position="414"/>
    </location>
</feature>
<keyword evidence="9" id="KW-1185">Reference proteome</keyword>
<proteinExistence type="predicted"/>
<keyword evidence="3" id="KW-1003">Cell membrane</keyword>
<feature type="transmembrane region" description="Helical" evidence="7">
    <location>
        <begin position="157"/>
        <end position="178"/>
    </location>
</feature>
<feature type="transmembrane region" description="Helical" evidence="7">
    <location>
        <begin position="232"/>
        <end position="251"/>
    </location>
</feature>
<dbReference type="GO" id="GO:0015833">
    <property type="term" value="P:peptide transport"/>
    <property type="evidence" value="ECO:0007669"/>
    <property type="project" value="InterPro"/>
</dbReference>
<feature type="transmembrane region" description="Helical" evidence="7">
    <location>
        <begin position="460"/>
        <end position="479"/>
    </location>
</feature>
<keyword evidence="5 7" id="KW-1133">Transmembrane helix</keyword>
<feature type="transmembrane region" description="Helical" evidence="7">
    <location>
        <begin position="295"/>
        <end position="318"/>
    </location>
</feature>
<evidence type="ECO:0000256" key="7">
    <source>
        <dbReference type="SAM" id="Phobius"/>
    </source>
</evidence>
<dbReference type="GO" id="GO:1904680">
    <property type="term" value="F:peptide transmembrane transporter activity"/>
    <property type="evidence" value="ECO:0007669"/>
    <property type="project" value="InterPro"/>
</dbReference>
<name>A0A919RMV8_9ACTN</name>
<keyword evidence="2" id="KW-0813">Transport</keyword>
<feature type="transmembrane region" description="Helical" evidence="7">
    <location>
        <begin position="338"/>
        <end position="356"/>
    </location>
</feature>
<evidence type="ECO:0000313" key="8">
    <source>
        <dbReference type="EMBL" id="GII95081.1"/>
    </source>
</evidence>
<dbReference type="PANTHER" id="PTHR23517">
    <property type="entry name" value="RESISTANCE PROTEIN MDTM, PUTATIVE-RELATED-RELATED"/>
    <property type="match status" value="1"/>
</dbReference>
<organism evidence="8 9">
    <name type="scientific">Sinosporangium siamense</name>
    <dbReference type="NCBI Taxonomy" id="1367973"/>
    <lineage>
        <taxon>Bacteria</taxon>
        <taxon>Bacillati</taxon>
        <taxon>Actinomycetota</taxon>
        <taxon>Actinomycetes</taxon>
        <taxon>Streptosporangiales</taxon>
        <taxon>Streptosporangiaceae</taxon>
        <taxon>Sinosporangium</taxon>
    </lineage>
</organism>
<dbReference type="EMBL" id="BOOW01000032">
    <property type="protein sequence ID" value="GII95081.1"/>
    <property type="molecule type" value="Genomic_DNA"/>
</dbReference>
<evidence type="ECO:0000256" key="4">
    <source>
        <dbReference type="ARBA" id="ARBA00022692"/>
    </source>
</evidence>
<evidence type="ECO:0000256" key="1">
    <source>
        <dbReference type="ARBA" id="ARBA00004651"/>
    </source>
</evidence>
<reference evidence="8" key="1">
    <citation type="submission" date="2021-01" db="EMBL/GenBank/DDBJ databases">
        <title>Whole genome shotgun sequence of Sinosporangium siamense NBRC 109515.</title>
        <authorList>
            <person name="Komaki H."/>
            <person name="Tamura T."/>
        </authorList>
    </citation>
    <scope>NUCLEOTIDE SEQUENCE</scope>
    <source>
        <strain evidence="8">NBRC 109515</strain>
    </source>
</reference>
<dbReference type="Proteomes" id="UP000606172">
    <property type="component" value="Unassembled WGS sequence"/>
</dbReference>
<feature type="transmembrane region" description="Helical" evidence="7">
    <location>
        <begin position="368"/>
        <end position="387"/>
    </location>
</feature>
<evidence type="ECO:0000256" key="6">
    <source>
        <dbReference type="ARBA" id="ARBA00023136"/>
    </source>
</evidence>
<feature type="transmembrane region" description="Helical" evidence="7">
    <location>
        <begin position="434"/>
        <end position="454"/>
    </location>
</feature>
<dbReference type="Gene3D" id="1.20.1250.20">
    <property type="entry name" value="MFS general substrate transporter like domains"/>
    <property type="match status" value="1"/>
</dbReference>
<feature type="transmembrane region" description="Helical" evidence="7">
    <location>
        <begin position="184"/>
        <end position="204"/>
    </location>
</feature>
<dbReference type="NCBIfam" id="TIGR00924">
    <property type="entry name" value="yjdL_sub1_fam"/>
    <property type="match status" value="1"/>
</dbReference>
<comment type="subcellular location">
    <subcellularLocation>
        <location evidence="1">Cell membrane</location>
        <topology evidence="1">Multi-pass membrane protein</topology>
    </subcellularLocation>
</comment>
<dbReference type="InterPro" id="IPR005279">
    <property type="entry name" value="Dipep/tripep_permease"/>
</dbReference>
<dbReference type="InterPro" id="IPR036259">
    <property type="entry name" value="MFS_trans_sf"/>
</dbReference>
<comment type="caution">
    <text evidence="8">The sequence shown here is derived from an EMBL/GenBank/DDBJ whole genome shotgun (WGS) entry which is preliminary data.</text>
</comment>
<sequence length="489" mass="52382">MSTRTVAEPDSPGEKTFFGYPRWFATLFLTDMWERFSFYGMQALLALYAASPRSEGGLGLDTGTAGALFGIYMAVAFVLPLPGGWLGDRVLGAQRATLWGAVVIALGHYCLMVPFDAVSYLGLLLVAAGTGLLKPNMAAVLGRFYGPGEDARRESAFSIFYMSVQVSALIAPLVTGFLGERVHWHAGFGAAAFGMTAGVLQYVLGRRRFGELGRLPEAPAPPHLVRSLRRRAVVVAAVAGSLLTVDVMAGWFTIEHVLAVVGLTVIVVPILYFRSVLRQKGLTAADLTRLRAYRWLFAASALFWMCFAQSGAVFSFFAERYTDRDLLGMIIPASWFQSLSPLFILALAPGAAWLWLRAGDRLDVPRKYALGLAAMGASLTVMAVASANSPPVSPLWLVLAFFLLACGEVVLGPVGLSASAQIAPERAAGRMMGLFWLSAALGAALGAQFARLWPIVPGPAFFGFLLVPAFLAAVCLVVGGDRLRRSLTS</sequence>
<dbReference type="InterPro" id="IPR000109">
    <property type="entry name" value="POT_fam"/>
</dbReference>
<protein>
    <submittedName>
        <fullName evidence="8">Peptide transporter</fullName>
    </submittedName>
</protein>
<feature type="transmembrane region" description="Helical" evidence="7">
    <location>
        <begin position="98"/>
        <end position="115"/>
    </location>
</feature>
<dbReference type="RefSeq" id="WP_204030143.1">
    <property type="nucleotide sequence ID" value="NZ_BOOW01000032.1"/>
</dbReference>
<dbReference type="SUPFAM" id="SSF103473">
    <property type="entry name" value="MFS general substrate transporter"/>
    <property type="match status" value="1"/>
</dbReference>
<dbReference type="GO" id="GO:0005886">
    <property type="term" value="C:plasma membrane"/>
    <property type="evidence" value="ECO:0007669"/>
    <property type="project" value="UniProtKB-SubCell"/>
</dbReference>